<dbReference type="GO" id="GO:0070086">
    <property type="term" value="P:ubiquitin-dependent endocytosis"/>
    <property type="evidence" value="ECO:0007669"/>
    <property type="project" value="TreeGrafter"/>
</dbReference>
<evidence type="ECO:0000256" key="1">
    <source>
        <dbReference type="SAM" id="MobiDB-lite"/>
    </source>
</evidence>
<dbReference type="GO" id="GO:0005886">
    <property type="term" value="C:plasma membrane"/>
    <property type="evidence" value="ECO:0007669"/>
    <property type="project" value="TreeGrafter"/>
</dbReference>
<dbReference type="EMBL" id="ML119653">
    <property type="protein sequence ID" value="RPA85453.1"/>
    <property type="molecule type" value="Genomic_DNA"/>
</dbReference>
<proteinExistence type="predicted"/>
<dbReference type="PANTHER" id="PTHR11188">
    <property type="entry name" value="ARRESTIN DOMAIN CONTAINING PROTEIN"/>
    <property type="match status" value="1"/>
</dbReference>
<dbReference type="GO" id="GO:0030674">
    <property type="term" value="F:protein-macromolecule adaptor activity"/>
    <property type="evidence" value="ECO:0007669"/>
    <property type="project" value="TreeGrafter"/>
</dbReference>
<gene>
    <name evidence="3" type="ORF">BJ508DRAFT_411873</name>
</gene>
<dbReference type="InterPro" id="IPR014752">
    <property type="entry name" value="Arrestin-like_C"/>
</dbReference>
<feature type="region of interest" description="Disordered" evidence="1">
    <location>
        <begin position="405"/>
        <end position="454"/>
    </location>
</feature>
<dbReference type="GO" id="GO:0005829">
    <property type="term" value="C:cytosol"/>
    <property type="evidence" value="ECO:0007669"/>
    <property type="project" value="TreeGrafter"/>
</dbReference>
<dbReference type="InterPro" id="IPR011021">
    <property type="entry name" value="Arrestin-like_N"/>
</dbReference>
<accession>A0A3N4IH30</accession>
<protein>
    <recommendedName>
        <fullName evidence="2">Arrestin-like N-terminal domain-containing protein</fullName>
    </recommendedName>
</protein>
<reference evidence="3 4" key="1">
    <citation type="journal article" date="2018" name="Nat. Ecol. Evol.">
        <title>Pezizomycetes genomes reveal the molecular basis of ectomycorrhizal truffle lifestyle.</title>
        <authorList>
            <person name="Murat C."/>
            <person name="Payen T."/>
            <person name="Noel B."/>
            <person name="Kuo A."/>
            <person name="Morin E."/>
            <person name="Chen J."/>
            <person name="Kohler A."/>
            <person name="Krizsan K."/>
            <person name="Balestrini R."/>
            <person name="Da Silva C."/>
            <person name="Montanini B."/>
            <person name="Hainaut M."/>
            <person name="Levati E."/>
            <person name="Barry K.W."/>
            <person name="Belfiori B."/>
            <person name="Cichocki N."/>
            <person name="Clum A."/>
            <person name="Dockter R.B."/>
            <person name="Fauchery L."/>
            <person name="Guy J."/>
            <person name="Iotti M."/>
            <person name="Le Tacon F."/>
            <person name="Lindquist E.A."/>
            <person name="Lipzen A."/>
            <person name="Malagnac F."/>
            <person name="Mello A."/>
            <person name="Molinier V."/>
            <person name="Miyauchi S."/>
            <person name="Poulain J."/>
            <person name="Riccioni C."/>
            <person name="Rubini A."/>
            <person name="Sitrit Y."/>
            <person name="Splivallo R."/>
            <person name="Traeger S."/>
            <person name="Wang M."/>
            <person name="Zifcakova L."/>
            <person name="Wipf D."/>
            <person name="Zambonelli A."/>
            <person name="Paolocci F."/>
            <person name="Nowrousian M."/>
            <person name="Ottonello S."/>
            <person name="Baldrian P."/>
            <person name="Spatafora J.W."/>
            <person name="Henrissat B."/>
            <person name="Nagy L.G."/>
            <person name="Aury J.M."/>
            <person name="Wincker P."/>
            <person name="Grigoriev I.V."/>
            <person name="Bonfante P."/>
            <person name="Martin F.M."/>
        </authorList>
    </citation>
    <scope>NUCLEOTIDE SEQUENCE [LARGE SCALE GENOMIC DNA]</scope>
    <source>
        <strain evidence="3 4">RN42</strain>
    </source>
</reference>
<feature type="domain" description="Arrestin-like N-terminal" evidence="2">
    <location>
        <begin position="4"/>
        <end position="172"/>
    </location>
</feature>
<dbReference type="InterPro" id="IPR050357">
    <property type="entry name" value="Arrestin_domain-protein"/>
</dbReference>
<keyword evidence="4" id="KW-1185">Reference proteome</keyword>
<dbReference type="PANTHER" id="PTHR11188:SF166">
    <property type="entry name" value="ARRESTIN (OR S-ANTIGEN), N-TERMINAL DOMAIN PROTEIN (AFU_ORTHOLOGUE AFUA_7G02050)"/>
    <property type="match status" value="1"/>
</dbReference>
<dbReference type="Proteomes" id="UP000275078">
    <property type="component" value="Unassembled WGS sequence"/>
</dbReference>
<evidence type="ECO:0000259" key="2">
    <source>
        <dbReference type="Pfam" id="PF00339"/>
    </source>
</evidence>
<name>A0A3N4IH30_ASCIM</name>
<dbReference type="STRING" id="1160509.A0A3N4IH30"/>
<organism evidence="3 4">
    <name type="scientific">Ascobolus immersus RN42</name>
    <dbReference type="NCBI Taxonomy" id="1160509"/>
    <lineage>
        <taxon>Eukaryota</taxon>
        <taxon>Fungi</taxon>
        <taxon>Dikarya</taxon>
        <taxon>Ascomycota</taxon>
        <taxon>Pezizomycotina</taxon>
        <taxon>Pezizomycetes</taxon>
        <taxon>Pezizales</taxon>
        <taxon>Ascobolaceae</taxon>
        <taxon>Ascobolus</taxon>
    </lineage>
</organism>
<dbReference type="OrthoDB" id="3365616at2759"/>
<dbReference type="Pfam" id="PF00339">
    <property type="entry name" value="Arrestin_N"/>
    <property type="match status" value="1"/>
</dbReference>
<dbReference type="GO" id="GO:0031625">
    <property type="term" value="F:ubiquitin protein ligase binding"/>
    <property type="evidence" value="ECO:0007669"/>
    <property type="project" value="TreeGrafter"/>
</dbReference>
<evidence type="ECO:0000313" key="3">
    <source>
        <dbReference type="EMBL" id="RPA85453.1"/>
    </source>
</evidence>
<dbReference type="AlphaFoldDB" id="A0A3N4IH30"/>
<dbReference type="Gene3D" id="2.60.40.640">
    <property type="match status" value="1"/>
</dbReference>
<evidence type="ECO:0000313" key="4">
    <source>
        <dbReference type="Proteomes" id="UP000275078"/>
    </source>
</evidence>
<dbReference type="CDD" id="cd22952">
    <property type="entry name" value="ART10-like"/>
    <property type="match status" value="1"/>
</dbReference>
<feature type="compositionally biased region" description="Polar residues" evidence="1">
    <location>
        <begin position="417"/>
        <end position="439"/>
    </location>
</feature>
<sequence>MSNVRIILEKPSLVYTNLDVIRGRVIVDLEYEESISSITVKLEGASRSRLFIPKPETDSGLDPIHKTEVEFHKFLYVVDTVFPPPGLPPKGSGYTVKPGEHEYPFSIKVPIKSACGTASAGIRDRLSFDLQKGAVDFAKESTNHHNDILPPSLSGILNDDAWIRYYLKVTVNFPKFYKPNLRAMEFFVFLPIEPPRPPFTKAETFAKRDYAFRSELMPKPKKSLFSFGHKDKHAAVVGPAPKFGIEVRLPSPPILVPRDPLPLRILVQKQVPYNASIFIRSLQLCLVSYTQIRAHSCNRTDVTKTPFFSRVDLKQPVGDEEASVGVETEVDPSAWAAASLPDTIAPTFTTCNISRRYELEVSVGISNGLLGGIDTIPFTLPVEVYSGIIPPPELIRAATTAANSLKPNPSVRRMQTGMVSTPTSPISGPSLSRANTAPFTNKPEESQYESAPPTYEDAMAAEIGPIDGPSRDRTFPQSGAYFTAEVEPGRGGKN</sequence>